<name>A0A8T2JFV2_9PIPI</name>
<dbReference type="PANTHER" id="PTHR12394:SF11">
    <property type="entry name" value="FASCICULATION AND ELONGATION PROTEIN ZETA-2"/>
    <property type="match status" value="1"/>
</dbReference>
<proteinExistence type="inferred from homology"/>
<dbReference type="Pfam" id="PF07763">
    <property type="entry name" value="FEZ"/>
    <property type="match status" value="1"/>
</dbReference>
<evidence type="ECO:0000313" key="6">
    <source>
        <dbReference type="Proteomes" id="UP000812440"/>
    </source>
</evidence>
<evidence type="ECO:0000256" key="2">
    <source>
        <dbReference type="ARBA" id="ARBA00022553"/>
    </source>
</evidence>
<keyword evidence="3" id="KW-0175">Coiled coil</keyword>
<sequence length="382" mass="43343">MSSDRLLLIPATAKPVVALTGGVGLAALEDLTDLDSGFSVEIMGGFKSMEDLVNEFDEKLTVCFRNYSTDPGNIVPVRPITEDGMMKDDEIWNALTDNYGNVMPIEWKTSHARTLHLPTLNLVDKSMNDHLNLDLSDDEELREQLDMHSIIVSCISEEPLFTAEQVIEEIEEMMQESPDPEEDDTSTRPDHLTVFSHEIETLKKSSLRSSHEEKVKRMSVTELNDLLEEIEMTIKEYSEELIQQLALRDELEFEKEVKNSFISVLIEVQNRQKEHKENIKKKKRLKSGNLQNGKQDRSHVPGTRFSMEGLSNVIQSSFRQTFGSSGGDKQYLTTVIPYEKKNGPPSVEDLQILSKILHAMKDDSEKVPTLLTDYILKVLCPT</sequence>
<dbReference type="OrthoDB" id="7959977at2759"/>
<keyword evidence="2" id="KW-0597">Phosphoprotein</keyword>
<evidence type="ECO:0008006" key="7">
    <source>
        <dbReference type="Google" id="ProtNLM"/>
    </source>
</evidence>
<dbReference type="EMBL" id="JAACNH010000004">
    <property type="protein sequence ID" value="KAG8444195.1"/>
    <property type="molecule type" value="Genomic_DNA"/>
</dbReference>
<dbReference type="Proteomes" id="UP000812440">
    <property type="component" value="Chromosome 5"/>
</dbReference>
<dbReference type="GO" id="GO:0030424">
    <property type="term" value="C:axon"/>
    <property type="evidence" value="ECO:0007669"/>
    <property type="project" value="TreeGrafter"/>
</dbReference>
<dbReference type="GO" id="GO:0005737">
    <property type="term" value="C:cytoplasm"/>
    <property type="evidence" value="ECO:0007669"/>
    <property type="project" value="TreeGrafter"/>
</dbReference>
<evidence type="ECO:0000256" key="4">
    <source>
        <dbReference type="SAM" id="MobiDB-lite"/>
    </source>
</evidence>
<dbReference type="InterPro" id="IPR011680">
    <property type="entry name" value="FEZ"/>
</dbReference>
<feature type="region of interest" description="Disordered" evidence="4">
    <location>
        <begin position="273"/>
        <end position="302"/>
    </location>
</feature>
<evidence type="ECO:0000256" key="3">
    <source>
        <dbReference type="ARBA" id="ARBA00023054"/>
    </source>
</evidence>
<dbReference type="PANTHER" id="PTHR12394">
    <property type="entry name" value="ZYGIN"/>
    <property type="match status" value="1"/>
</dbReference>
<evidence type="ECO:0000256" key="1">
    <source>
        <dbReference type="ARBA" id="ARBA00006788"/>
    </source>
</evidence>
<comment type="caution">
    <text evidence="5">The sequence shown here is derived from an EMBL/GenBank/DDBJ whole genome shotgun (WGS) entry which is preliminary data.</text>
</comment>
<protein>
    <recommendedName>
        <fullName evidence="7">Fasciculation and elongation protein zeta-2</fullName>
    </recommendedName>
</protein>
<dbReference type="AlphaFoldDB" id="A0A8T2JFV2"/>
<reference evidence="5" key="1">
    <citation type="thesis" date="2020" institute="ProQuest LLC" country="789 East Eisenhower Parkway, Ann Arbor, MI, USA">
        <title>Comparative Genomics and Chromosome Evolution.</title>
        <authorList>
            <person name="Mudd A.B."/>
        </authorList>
    </citation>
    <scope>NUCLEOTIDE SEQUENCE</scope>
    <source>
        <strain evidence="5">Female2</strain>
        <tissue evidence="5">Blood</tissue>
    </source>
</reference>
<comment type="similarity">
    <text evidence="1">Belongs to the zygin family.</text>
</comment>
<keyword evidence="6" id="KW-1185">Reference proteome</keyword>
<evidence type="ECO:0000313" key="5">
    <source>
        <dbReference type="EMBL" id="KAG8444195.1"/>
    </source>
</evidence>
<organism evidence="5 6">
    <name type="scientific">Hymenochirus boettgeri</name>
    <name type="common">Congo dwarf clawed frog</name>
    <dbReference type="NCBI Taxonomy" id="247094"/>
    <lineage>
        <taxon>Eukaryota</taxon>
        <taxon>Metazoa</taxon>
        <taxon>Chordata</taxon>
        <taxon>Craniata</taxon>
        <taxon>Vertebrata</taxon>
        <taxon>Euteleostomi</taxon>
        <taxon>Amphibia</taxon>
        <taxon>Batrachia</taxon>
        <taxon>Anura</taxon>
        <taxon>Pipoidea</taxon>
        <taxon>Pipidae</taxon>
        <taxon>Pipinae</taxon>
        <taxon>Hymenochirus</taxon>
    </lineage>
</organism>
<gene>
    <name evidence="5" type="ORF">GDO86_009398</name>
</gene>
<accession>A0A8T2JFV2</accession>